<accession>A0ABW2EW90</accession>
<dbReference type="Proteomes" id="UP001596411">
    <property type="component" value="Unassembled WGS sequence"/>
</dbReference>
<proteinExistence type="predicted"/>
<dbReference type="RefSeq" id="WP_346061579.1">
    <property type="nucleotide sequence ID" value="NZ_BAAADR010000004.1"/>
</dbReference>
<dbReference type="EMBL" id="JBHSZP010000002">
    <property type="protein sequence ID" value="MFC7088299.1"/>
    <property type="molecule type" value="Genomic_DNA"/>
</dbReference>
<sequence length="160" mass="18590">MSDKINITIKKSGVSYDVEFPDIRMAELEKFPYSEVFLRIIYKSYVRNMLHGLPETELINHPYHSLESVIERALHIKKSDIDNWMDSKCWSATDLKDKSDEGIKKLKELLWERRNQSREIKGRLADLVASVSERNDLIGDILFSGLTLDRPHDVITAQDL</sequence>
<name>A0ABW2EW90_9GAMM</name>
<evidence type="ECO:0000313" key="1">
    <source>
        <dbReference type="EMBL" id="MFC7088299.1"/>
    </source>
</evidence>
<keyword evidence="2" id="KW-1185">Reference proteome</keyword>
<reference evidence="2" key="1">
    <citation type="journal article" date="2019" name="Int. J. Syst. Evol. Microbiol.">
        <title>The Global Catalogue of Microorganisms (GCM) 10K type strain sequencing project: providing services to taxonomists for standard genome sequencing and annotation.</title>
        <authorList>
            <consortium name="The Broad Institute Genomics Platform"/>
            <consortium name="The Broad Institute Genome Sequencing Center for Infectious Disease"/>
            <person name="Wu L."/>
            <person name="Ma J."/>
        </authorList>
    </citation>
    <scope>NUCLEOTIDE SEQUENCE [LARGE SCALE GENOMIC DNA]</scope>
    <source>
        <strain evidence="2">CGMCC 1.13666</strain>
    </source>
</reference>
<evidence type="ECO:0000313" key="2">
    <source>
        <dbReference type="Proteomes" id="UP001596411"/>
    </source>
</evidence>
<gene>
    <name evidence="1" type="ORF">ACFQH5_01890</name>
</gene>
<protein>
    <submittedName>
        <fullName evidence="1">Uncharacterized protein</fullName>
    </submittedName>
</protein>
<comment type="caution">
    <text evidence="1">The sequence shown here is derived from an EMBL/GenBank/DDBJ whole genome shotgun (WGS) entry which is preliminary data.</text>
</comment>
<organism evidence="1 2">
    <name type="scientific">Halomonas salifodinae</name>
    <dbReference type="NCBI Taxonomy" id="438745"/>
    <lineage>
        <taxon>Bacteria</taxon>
        <taxon>Pseudomonadati</taxon>
        <taxon>Pseudomonadota</taxon>
        <taxon>Gammaproteobacteria</taxon>
        <taxon>Oceanospirillales</taxon>
        <taxon>Halomonadaceae</taxon>
        <taxon>Halomonas</taxon>
    </lineage>
</organism>